<evidence type="ECO:0000256" key="1">
    <source>
        <dbReference type="SAM" id="MobiDB-lite"/>
    </source>
</evidence>
<accession>A0ABW1XC77</accession>
<dbReference type="Proteomes" id="UP001596305">
    <property type="component" value="Unassembled WGS sequence"/>
</dbReference>
<comment type="caution">
    <text evidence="3">The sequence shown here is derived from an EMBL/GenBank/DDBJ whole genome shotgun (WGS) entry which is preliminary data.</text>
</comment>
<keyword evidence="2" id="KW-0472">Membrane</keyword>
<feature type="compositionally biased region" description="Low complexity" evidence="1">
    <location>
        <begin position="1"/>
        <end position="25"/>
    </location>
</feature>
<dbReference type="RefSeq" id="WP_239527478.1">
    <property type="nucleotide sequence ID" value="NZ_BAAAIY010000002.1"/>
</dbReference>
<sequence>MDANGTRTTRTGTRSTGTTSAGTSTVGRPTRRLPAWCVPLLAAVAAVLVWAVGTAAGVEAVVGDAGGGMEVGPAAVVVTSLVVGFAGWGVRSLLRRTGRAPRAGRTSGERAWTVTCAVVLLVSLLGPLGATSTSATLLLLALHVTVGAVVALGLRR</sequence>
<dbReference type="EMBL" id="JBHSTM010000005">
    <property type="protein sequence ID" value="MFC6425173.1"/>
    <property type="molecule type" value="Genomic_DNA"/>
</dbReference>
<keyword evidence="2" id="KW-0812">Transmembrane</keyword>
<evidence type="ECO:0000313" key="4">
    <source>
        <dbReference type="Proteomes" id="UP001596305"/>
    </source>
</evidence>
<feature type="transmembrane region" description="Helical" evidence="2">
    <location>
        <begin position="135"/>
        <end position="154"/>
    </location>
</feature>
<keyword evidence="2" id="KW-1133">Transmembrane helix</keyword>
<name>A0ABW1XC77_9CELL</name>
<feature type="transmembrane region" description="Helical" evidence="2">
    <location>
        <begin position="33"/>
        <end position="51"/>
    </location>
</feature>
<reference evidence="4" key="1">
    <citation type="journal article" date="2019" name="Int. J. Syst. Evol. Microbiol.">
        <title>The Global Catalogue of Microorganisms (GCM) 10K type strain sequencing project: providing services to taxonomists for standard genome sequencing and annotation.</title>
        <authorList>
            <consortium name="The Broad Institute Genomics Platform"/>
            <consortium name="The Broad Institute Genome Sequencing Center for Infectious Disease"/>
            <person name="Wu L."/>
            <person name="Ma J."/>
        </authorList>
    </citation>
    <scope>NUCLEOTIDE SEQUENCE [LARGE SCALE GENOMIC DNA]</scope>
    <source>
        <strain evidence="4">CCUG 47105</strain>
    </source>
</reference>
<gene>
    <name evidence="3" type="ORF">ACFP71_10055</name>
</gene>
<dbReference type="Pfam" id="PF19545">
    <property type="entry name" value="DUF6069"/>
    <property type="match status" value="1"/>
</dbReference>
<organism evidence="3 4">
    <name type="scientific">Oerskovia paurometabola</name>
    <dbReference type="NCBI Taxonomy" id="162170"/>
    <lineage>
        <taxon>Bacteria</taxon>
        <taxon>Bacillati</taxon>
        <taxon>Actinomycetota</taxon>
        <taxon>Actinomycetes</taxon>
        <taxon>Micrococcales</taxon>
        <taxon>Cellulomonadaceae</taxon>
        <taxon>Oerskovia</taxon>
    </lineage>
</organism>
<evidence type="ECO:0000256" key="2">
    <source>
        <dbReference type="SAM" id="Phobius"/>
    </source>
</evidence>
<proteinExistence type="predicted"/>
<feature type="transmembrane region" description="Helical" evidence="2">
    <location>
        <begin position="71"/>
        <end position="90"/>
    </location>
</feature>
<feature type="region of interest" description="Disordered" evidence="1">
    <location>
        <begin position="1"/>
        <end position="28"/>
    </location>
</feature>
<evidence type="ECO:0000313" key="3">
    <source>
        <dbReference type="EMBL" id="MFC6425173.1"/>
    </source>
</evidence>
<keyword evidence="4" id="KW-1185">Reference proteome</keyword>
<dbReference type="InterPro" id="IPR045713">
    <property type="entry name" value="DUF6069"/>
</dbReference>
<protein>
    <submittedName>
        <fullName evidence="3">DUF6069 family protein</fullName>
    </submittedName>
</protein>
<feature type="transmembrane region" description="Helical" evidence="2">
    <location>
        <begin position="111"/>
        <end position="129"/>
    </location>
</feature>